<evidence type="ECO:0000313" key="2">
    <source>
        <dbReference type="EMBL" id="KAJ8945067.1"/>
    </source>
</evidence>
<dbReference type="EMBL" id="JAPWTK010000228">
    <property type="protein sequence ID" value="KAJ8945067.1"/>
    <property type="molecule type" value="Genomic_DNA"/>
</dbReference>
<dbReference type="Proteomes" id="UP001162162">
    <property type="component" value="Unassembled WGS sequence"/>
</dbReference>
<feature type="coiled-coil region" evidence="1">
    <location>
        <begin position="106"/>
        <end position="247"/>
    </location>
</feature>
<protein>
    <submittedName>
        <fullName evidence="2">Uncharacterized protein</fullName>
    </submittedName>
</protein>
<keyword evidence="3" id="KW-1185">Reference proteome</keyword>
<dbReference type="AlphaFoldDB" id="A0AAV8Y252"/>
<evidence type="ECO:0000313" key="3">
    <source>
        <dbReference type="Proteomes" id="UP001162162"/>
    </source>
</evidence>
<keyword evidence="1" id="KW-0175">Coiled coil</keyword>
<reference evidence="2" key="1">
    <citation type="journal article" date="2023" name="Insect Mol. Biol.">
        <title>Genome sequencing provides insights into the evolution of gene families encoding plant cell wall-degrading enzymes in longhorned beetles.</title>
        <authorList>
            <person name="Shin N.R."/>
            <person name="Okamura Y."/>
            <person name="Kirsch R."/>
            <person name="Pauchet Y."/>
        </authorList>
    </citation>
    <scope>NUCLEOTIDE SEQUENCE</scope>
    <source>
        <strain evidence="2">AMC_N1</strain>
    </source>
</reference>
<organism evidence="2 3">
    <name type="scientific">Aromia moschata</name>
    <dbReference type="NCBI Taxonomy" id="1265417"/>
    <lineage>
        <taxon>Eukaryota</taxon>
        <taxon>Metazoa</taxon>
        <taxon>Ecdysozoa</taxon>
        <taxon>Arthropoda</taxon>
        <taxon>Hexapoda</taxon>
        <taxon>Insecta</taxon>
        <taxon>Pterygota</taxon>
        <taxon>Neoptera</taxon>
        <taxon>Endopterygota</taxon>
        <taxon>Coleoptera</taxon>
        <taxon>Polyphaga</taxon>
        <taxon>Cucujiformia</taxon>
        <taxon>Chrysomeloidea</taxon>
        <taxon>Cerambycidae</taxon>
        <taxon>Cerambycinae</taxon>
        <taxon>Callichromatini</taxon>
        <taxon>Aromia</taxon>
    </lineage>
</organism>
<gene>
    <name evidence="2" type="ORF">NQ318_005247</name>
</gene>
<name>A0AAV8Y252_9CUCU</name>
<evidence type="ECO:0000256" key="1">
    <source>
        <dbReference type="SAM" id="Coils"/>
    </source>
</evidence>
<accession>A0AAV8Y252</accession>
<feature type="coiled-coil region" evidence="1">
    <location>
        <begin position="274"/>
        <end position="301"/>
    </location>
</feature>
<comment type="caution">
    <text evidence="2">The sequence shown here is derived from an EMBL/GenBank/DDBJ whole genome shotgun (WGS) entry which is preliminary data.</text>
</comment>
<proteinExistence type="predicted"/>
<sequence length="319" mass="37169">MSFGKAKIQRFNDIKPCAPSPAAYNVTLKDKAKGVAITQGERFVDPKGSLSDTESTNGTPKVFKTPTLLKRKKCTAVSKPLPTKLFPDFDSLNSKVFKCDTRDAFINDLQEQIEDFKEKITNLVEQKKQSDLDRVEFERQIVKLKEEHEDRLNQISEKFNDDIVKVNEEKKRIRDEIALIRKQHEELKEANRLEMEELKNNCDKFQVLYNNSVEECNRLISEKDAVLKNREAELKALEVHCVEIRKKHSLEIEKLQKEHQVEIQDIEFEMLKTMTELQKEKENAANRIKEIEEAMRQEIEEMRRGFEVEKKADTGGLGE</sequence>